<dbReference type="PANTHER" id="PTHR12298">
    <property type="entry name" value="PCDC2 PROGRAMMED CELL DEATH PROTEIN 2 -RELATED"/>
    <property type="match status" value="1"/>
</dbReference>
<evidence type="ECO:0000256" key="2">
    <source>
        <dbReference type="ARBA" id="ARBA00022771"/>
    </source>
</evidence>
<dbReference type="STRING" id="796925.A0A137PID3"/>
<name>A0A137PID3_CONC2</name>
<dbReference type="InterPro" id="IPR002893">
    <property type="entry name" value="Znf_MYND"/>
</dbReference>
<dbReference type="Gene3D" id="6.10.140.2220">
    <property type="match status" value="1"/>
</dbReference>
<protein>
    <recommendedName>
        <fullName evidence="5">MYND-type domain-containing protein</fullName>
    </recommendedName>
</protein>
<sequence length="402" mass="46658">MTQVQLGFVLNDIKEALPQELVFPSKIGGRPVWLRPDQPLPSEKVSCGVCKNPLRFLLQMYTPEDEPAEAYHRMLYVFVCENNLCHQESRLKCIKVFRSQLPKENKYYSIDREQSPSTEEGVDEDDIVWKLNSSIIPDHYKCPICGLHGNKQCSKCKRVKYCSRAHQLEHWGNGHKTQCTVLATQPDTPNFPIDKLTLGRFAYPEHYLVSEPEMTEEEMKEAEEKTIKDTLDRFRVEEEAEMEANKTALVKPGEEEYENTETGVDKTFLKFQKRVEYDSGQVLRYVRTFYDEDDTEVFDENSEPLWVSDINQLSADEIPTCPNCSEPRKFELQLLPQILNYLNLDFTMDRSLDFGTLLVYSCNKNCSSTEAGEEAYQEEFVWEQPFSADGIGENIRKNHFNM</sequence>
<feature type="domain" description="MYND-type" evidence="5">
    <location>
        <begin position="142"/>
        <end position="179"/>
    </location>
</feature>
<evidence type="ECO:0000256" key="4">
    <source>
        <dbReference type="PROSITE-ProRule" id="PRU00134"/>
    </source>
</evidence>
<dbReference type="GO" id="GO:0005737">
    <property type="term" value="C:cytoplasm"/>
    <property type="evidence" value="ECO:0007669"/>
    <property type="project" value="InterPro"/>
</dbReference>
<keyword evidence="2 4" id="KW-0863">Zinc-finger</keyword>
<accession>A0A137PID3</accession>
<dbReference type="PANTHER" id="PTHR12298:SF4">
    <property type="entry name" value="PROGRAMMED CELL DEATH PROTEIN 2"/>
    <property type="match status" value="1"/>
</dbReference>
<dbReference type="SUPFAM" id="SSF144232">
    <property type="entry name" value="HIT/MYND zinc finger-like"/>
    <property type="match status" value="1"/>
</dbReference>
<dbReference type="EMBL" id="KQ964420">
    <property type="protein sequence ID" value="KXN74752.1"/>
    <property type="molecule type" value="Genomic_DNA"/>
</dbReference>
<organism evidence="6 7">
    <name type="scientific">Conidiobolus coronatus (strain ATCC 28846 / CBS 209.66 / NRRL 28638)</name>
    <name type="common">Delacroixia coronata</name>
    <dbReference type="NCBI Taxonomy" id="796925"/>
    <lineage>
        <taxon>Eukaryota</taxon>
        <taxon>Fungi</taxon>
        <taxon>Fungi incertae sedis</taxon>
        <taxon>Zoopagomycota</taxon>
        <taxon>Entomophthoromycotina</taxon>
        <taxon>Entomophthoromycetes</taxon>
        <taxon>Entomophthorales</taxon>
        <taxon>Ancylistaceae</taxon>
        <taxon>Conidiobolus</taxon>
    </lineage>
</organism>
<dbReference type="AlphaFoldDB" id="A0A137PID3"/>
<evidence type="ECO:0000256" key="1">
    <source>
        <dbReference type="ARBA" id="ARBA00022723"/>
    </source>
</evidence>
<dbReference type="Pfam" id="PF01753">
    <property type="entry name" value="zf-MYND"/>
    <property type="match status" value="1"/>
</dbReference>
<keyword evidence="3" id="KW-0862">Zinc</keyword>
<dbReference type="GO" id="GO:0005634">
    <property type="term" value="C:nucleus"/>
    <property type="evidence" value="ECO:0007669"/>
    <property type="project" value="TreeGrafter"/>
</dbReference>
<dbReference type="OMA" id="TVYVFCC"/>
<keyword evidence="1" id="KW-0479">Metal-binding</keyword>
<evidence type="ECO:0000313" key="6">
    <source>
        <dbReference type="EMBL" id="KXN74752.1"/>
    </source>
</evidence>
<dbReference type="InterPro" id="IPR007320">
    <property type="entry name" value="PDCD2_C"/>
</dbReference>
<dbReference type="Proteomes" id="UP000070444">
    <property type="component" value="Unassembled WGS sequence"/>
</dbReference>
<dbReference type="PROSITE" id="PS50865">
    <property type="entry name" value="ZF_MYND_2"/>
    <property type="match status" value="1"/>
</dbReference>
<keyword evidence="7" id="KW-1185">Reference proteome</keyword>
<dbReference type="OrthoDB" id="443682at2759"/>
<proteinExistence type="predicted"/>
<dbReference type="GO" id="GO:0008270">
    <property type="term" value="F:zinc ion binding"/>
    <property type="evidence" value="ECO:0007669"/>
    <property type="project" value="UniProtKB-KW"/>
</dbReference>
<dbReference type="Pfam" id="PF04194">
    <property type="entry name" value="PDCD2_C"/>
    <property type="match status" value="1"/>
</dbReference>
<reference evidence="6 7" key="1">
    <citation type="journal article" date="2015" name="Genome Biol. Evol.">
        <title>Phylogenomic analyses indicate that early fungi evolved digesting cell walls of algal ancestors of land plants.</title>
        <authorList>
            <person name="Chang Y."/>
            <person name="Wang S."/>
            <person name="Sekimoto S."/>
            <person name="Aerts A.L."/>
            <person name="Choi C."/>
            <person name="Clum A."/>
            <person name="LaButti K.M."/>
            <person name="Lindquist E.A."/>
            <person name="Yee Ngan C."/>
            <person name="Ohm R.A."/>
            <person name="Salamov A.A."/>
            <person name="Grigoriev I.V."/>
            <person name="Spatafora J.W."/>
            <person name="Berbee M.L."/>
        </authorList>
    </citation>
    <scope>NUCLEOTIDE SEQUENCE [LARGE SCALE GENOMIC DNA]</scope>
    <source>
        <strain evidence="6 7">NRRL 28638</strain>
    </source>
</reference>
<evidence type="ECO:0000259" key="5">
    <source>
        <dbReference type="PROSITE" id="PS50865"/>
    </source>
</evidence>
<evidence type="ECO:0000313" key="7">
    <source>
        <dbReference type="Proteomes" id="UP000070444"/>
    </source>
</evidence>
<gene>
    <name evidence="6" type="ORF">CONCODRAFT_76652</name>
</gene>
<evidence type="ECO:0000256" key="3">
    <source>
        <dbReference type="ARBA" id="ARBA00022833"/>
    </source>
</evidence>